<dbReference type="GO" id="GO:0005765">
    <property type="term" value="C:lysosomal membrane"/>
    <property type="evidence" value="ECO:0007669"/>
    <property type="project" value="UniProtKB-SubCell"/>
</dbReference>
<keyword evidence="5 26" id="KW-1133">Transmembrane helix</keyword>
<feature type="transmembrane region" description="Helical" evidence="26">
    <location>
        <begin position="511"/>
        <end position="529"/>
    </location>
</feature>
<accession>A0ABD3QDP3</accession>
<dbReference type="Proteomes" id="UP001516023">
    <property type="component" value="Unassembled WGS sequence"/>
</dbReference>
<evidence type="ECO:0000256" key="4">
    <source>
        <dbReference type="ARBA" id="ARBA00022692"/>
    </source>
</evidence>
<feature type="transmembrane region" description="Helical" evidence="26">
    <location>
        <begin position="63"/>
        <end position="80"/>
    </location>
</feature>
<feature type="transmembrane region" description="Helical" evidence="26">
    <location>
        <begin position="479"/>
        <end position="499"/>
    </location>
</feature>
<evidence type="ECO:0000256" key="26">
    <source>
        <dbReference type="SAM" id="Phobius"/>
    </source>
</evidence>
<protein>
    <recommendedName>
        <fullName evidence="21">Lysosomal dipeptide transporter MFSD1</fullName>
    </recommendedName>
    <alternativeName>
        <fullName evidence="22">Major facilitator superfamily domain-containing protein 1</fullName>
    </alternativeName>
</protein>
<feature type="compositionally biased region" description="Basic and acidic residues" evidence="25">
    <location>
        <begin position="607"/>
        <end position="618"/>
    </location>
</feature>
<comment type="subcellular location">
    <subcellularLocation>
        <location evidence="1">Lysosome membrane</location>
        <topology evidence="1">Multi-pass membrane protein</topology>
    </subcellularLocation>
</comment>
<evidence type="ECO:0000256" key="9">
    <source>
        <dbReference type="ARBA" id="ARBA00044878"/>
    </source>
</evidence>
<keyword evidence="7" id="KW-0458">Lysosome</keyword>
<comment type="catalytic activity">
    <reaction evidence="10">
        <text>L-alpha-aminoacyl-L-arginine(out) = L-alpha-aminoacyl-L-arginine(in)</text>
        <dbReference type="Rhea" id="RHEA:79367"/>
        <dbReference type="ChEBI" id="CHEBI:229968"/>
    </reaction>
</comment>
<organism evidence="27 28">
    <name type="scientific">Cyclotella cryptica</name>
    <dbReference type="NCBI Taxonomy" id="29204"/>
    <lineage>
        <taxon>Eukaryota</taxon>
        <taxon>Sar</taxon>
        <taxon>Stramenopiles</taxon>
        <taxon>Ochrophyta</taxon>
        <taxon>Bacillariophyta</taxon>
        <taxon>Coscinodiscophyceae</taxon>
        <taxon>Thalassiosirophycidae</taxon>
        <taxon>Stephanodiscales</taxon>
        <taxon>Stephanodiscaceae</taxon>
        <taxon>Cyclotella</taxon>
    </lineage>
</organism>
<evidence type="ECO:0000256" key="1">
    <source>
        <dbReference type="ARBA" id="ARBA00004155"/>
    </source>
</evidence>
<comment type="function">
    <text evidence="23">Lysosomal dipeptide uniporter that selectively exports lysine, arginine or histidine-containing dipeptides with a net positive charge from the lysosome lumen into the cytosol. Could play a role in a specific type of protein O-glycosylation indirectly regulating macrophages migration and tissue invasion. Also essential for liver homeostasis.</text>
</comment>
<evidence type="ECO:0000256" key="8">
    <source>
        <dbReference type="ARBA" id="ARBA00044876"/>
    </source>
</evidence>
<evidence type="ECO:0000256" key="22">
    <source>
        <dbReference type="ARBA" id="ARBA00045018"/>
    </source>
</evidence>
<comment type="catalytic activity">
    <reaction evidence="8">
        <text>L-lysyl-L-alanine(out) = L-lysyl-L-alanine(in)</text>
        <dbReference type="Rhea" id="RHEA:79399"/>
        <dbReference type="ChEBI" id="CHEBI:229954"/>
    </reaction>
</comment>
<sequence length="632" mass="68478">MLEKRPKTRRNSSPSPASMDIDELVIDDHDNESIDYDSPLTSTPRGFGVSNPLLKKSSFRSRWLVLVLCCTLMSANYYAYDIPSALHQQIQTYMPPSPNFETKFNLLYTAYSFPNTILPLFGGNTVDKYGAPKCQTIFAIAVFVGSSLLSFGVSSQSWSAMYFGRFVFGLGAESLSVAQSTVLSEWFEGKEVAFAMGIALSVSRLGSIWNNLVSPKVANAKNGGVEAAFWLGAMLTSISVVMGCCIMLVDRRATKKIKKRRGDGMESLTAALLELSVVESEFPLAGGSSRNISASELEAGESESVHISDIRKFGLLFWLLSLSCVVVYGCVLPFNNVASGILLERDFFTSSPNCHLKYHDQCADGYLQNLSNPALDSDGSACTIAPSQSPVLPNSVNFTKSDSNATTAWDKPTYFYSDLQPSNVHCGDDFWFAGCTMNYCAKEHSATEKAGKVMSIPYLISSVSSPLLGHMIDKVGRRAVIATVASTILLLVHLSLALLDCSPVGPMVGQGIAYSLYAAVLWPSVPLTVSKQFIGTAFGVITSIQNMGLALFPLAIATIYNSSGNNYIPNVEFFFASCAASGVVIGILMIRVDKKTGGRLNSISSTRSEESDFRRTDDFDPLNDEVDGRPIS</sequence>
<evidence type="ECO:0000256" key="16">
    <source>
        <dbReference type="ARBA" id="ARBA00044900"/>
    </source>
</evidence>
<dbReference type="SUPFAM" id="SSF103473">
    <property type="entry name" value="MFS general substrate transporter"/>
    <property type="match status" value="2"/>
</dbReference>
<dbReference type="InterPro" id="IPR036259">
    <property type="entry name" value="MFS_trans_sf"/>
</dbReference>
<feature type="compositionally biased region" description="Basic residues" evidence="25">
    <location>
        <begin position="1"/>
        <end position="10"/>
    </location>
</feature>
<comment type="catalytic activity">
    <reaction evidence="9">
        <text>L-histidyl-glycine(out) = L-histidyl-glycine(in)</text>
        <dbReference type="Rhea" id="RHEA:79395"/>
        <dbReference type="ChEBI" id="CHEBI:229957"/>
    </reaction>
</comment>
<evidence type="ECO:0000256" key="24">
    <source>
        <dbReference type="ARBA" id="ARBA00046376"/>
    </source>
</evidence>
<dbReference type="Gene3D" id="1.20.1250.20">
    <property type="entry name" value="MFS general substrate transporter like domains"/>
    <property type="match status" value="2"/>
</dbReference>
<keyword evidence="6 26" id="KW-0472">Membrane</keyword>
<evidence type="ECO:0000256" key="13">
    <source>
        <dbReference type="ARBA" id="ARBA00044893"/>
    </source>
</evidence>
<comment type="catalytic activity">
    <reaction evidence="20">
        <text>L-lysyl-glycine(out) = L-lysyl-glycine(in)</text>
        <dbReference type="Rhea" id="RHEA:79407"/>
        <dbReference type="ChEBI" id="CHEBI:191202"/>
    </reaction>
</comment>
<gene>
    <name evidence="27" type="ORF">HJC23_012350</name>
</gene>
<comment type="catalytic activity">
    <reaction evidence="14">
        <text>L-aspartyl-L-lysine(out) = L-aspartyl-L-lysine(in)</text>
        <dbReference type="Rhea" id="RHEA:79411"/>
        <dbReference type="ChEBI" id="CHEBI:229953"/>
    </reaction>
</comment>
<evidence type="ECO:0000256" key="21">
    <source>
        <dbReference type="ARBA" id="ARBA00044985"/>
    </source>
</evidence>
<evidence type="ECO:0000256" key="15">
    <source>
        <dbReference type="ARBA" id="ARBA00044899"/>
    </source>
</evidence>
<comment type="caution">
    <text evidence="27">The sequence shown here is derived from an EMBL/GenBank/DDBJ whole genome shotgun (WGS) entry which is preliminary data.</text>
</comment>
<evidence type="ECO:0000256" key="18">
    <source>
        <dbReference type="ARBA" id="ARBA00044912"/>
    </source>
</evidence>
<comment type="catalytic activity">
    <reaction evidence="18">
        <text>L-histidyl-L-alpha-amino acid(out) = L-histidyl-L-alpha-amino acid(in)</text>
        <dbReference type="Rhea" id="RHEA:79379"/>
        <dbReference type="ChEBI" id="CHEBI:229964"/>
    </reaction>
</comment>
<comment type="catalytic activity">
    <reaction evidence="19">
        <text>L-alanyl-L-lysine(out) = L-alanyl-L-lysine(in)</text>
        <dbReference type="Rhea" id="RHEA:79415"/>
        <dbReference type="ChEBI" id="CHEBI:192470"/>
    </reaction>
</comment>
<feature type="transmembrane region" description="Helical" evidence="26">
    <location>
        <begin position="536"/>
        <end position="561"/>
    </location>
</feature>
<comment type="catalytic activity">
    <reaction evidence="16">
        <text>L-lysyl-L-lysine(out) = L-lysyl-L-lysine(in)</text>
        <dbReference type="Rhea" id="RHEA:79403"/>
        <dbReference type="ChEBI" id="CHEBI:229956"/>
    </reaction>
</comment>
<comment type="catalytic activity">
    <reaction evidence="15">
        <text>L-arginyl-L-alpha-amino acid(out) = L-arginyl-L-alpha-amino acid(in)</text>
        <dbReference type="Rhea" id="RHEA:79371"/>
        <dbReference type="ChEBI" id="CHEBI:84315"/>
    </reaction>
</comment>
<evidence type="ECO:0000313" key="27">
    <source>
        <dbReference type="EMBL" id="KAL3798059.1"/>
    </source>
</evidence>
<comment type="catalytic activity">
    <reaction evidence="17">
        <text>L-arginyl-glycine(out) = L-arginyl-glycine(in)</text>
        <dbReference type="Rhea" id="RHEA:79391"/>
        <dbReference type="ChEBI" id="CHEBI:229955"/>
    </reaction>
</comment>
<evidence type="ECO:0000256" key="14">
    <source>
        <dbReference type="ARBA" id="ARBA00044898"/>
    </source>
</evidence>
<dbReference type="Pfam" id="PF07690">
    <property type="entry name" value="MFS_1"/>
    <property type="match status" value="2"/>
</dbReference>
<evidence type="ECO:0000256" key="17">
    <source>
        <dbReference type="ARBA" id="ARBA00044903"/>
    </source>
</evidence>
<comment type="subunit">
    <text evidence="24">Homodimer. Interacts with lysosomal protein GLMP (via lumenal domain); the interaction starts while both proteins are still in the endoplasmic reticulum and is required for stabilization of MFSD1 in lysosomes but has no direct effect on its targeting to lysosomes or transporter activity.</text>
</comment>
<evidence type="ECO:0000256" key="3">
    <source>
        <dbReference type="ARBA" id="ARBA00022448"/>
    </source>
</evidence>
<evidence type="ECO:0000256" key="10">
    <source>
        <dbReference type="ARBA" id="ARBA00044881"/>
    </source>
</evidence>
<feature type="transmembrane region" description="Helical" evidence="26">
    <location>
        <begin position="104"/>
        <end position="122"/>
    </location>
</feature>
<evidence type="ECO:0000256" key="20">
    <source>
        <dbReference type="ARBA" id="ARBA00044924"/>
    </source>
</evidence>
<evidence type="ECO:0000256" key="23">
    <source>
        <dbReference type="ARBA" id="ARBA00045709"/>
    </source>
</evidence>
<reference evidence="27 28" key="1">
    <citation type="journal article" date="2020" name="G3 (Bethesda)">
        <title>Improved Reference Genome for Cyclotella cryptica CCMP332, a Model for Cell Wall Morphogenesis, Salinity Adaptation, and Lipid Production in Diatoms (Bacillariophyta).</title>
        <authorList>
            <person name="Roberts W.R."/>
            <person name="Downey K.M."/>
            <person name="Ruck E.C."/>
            <person name="Traller J.C."/>
            <person name="Alverson A.J."/>
        </authorList>
    </citation>
    <scope>NUCLEOTIDE SEQUENCE [LARGE SCALE GENOMIC DNA]</scope>
    <source>
        <strain evidence="27 28">CCMP332</strain>
    </source>
</reference>
<feature type="region of interest" description="Disordered" evidence="25">
    <location>
        <begin position="601"/>
        <end position="632"/>
    </location>
</feature>
<keyword evidence="3" id="KW-0813">Transport</keyword>
<dbReference type="InterPro" id="IPR011701">
    <property type="entry name" value="MFS"/>
</dbReference>
<evidence type="ECO:0000256" key="19">
    <source>
        <dbReference type="ARBA" id="ARBA00044919"/>
    </source>
</evidence>
<evidence type="ECO:0000256" key="2">
    <source>
        <dbReference type="ARBA" id="ARBA00008335"/>
    </source>
</evidence>
<feature type="transmembrane region" description="Helical" evidence="26">
    <location>
        <begin position="229"/>
        <end position="249"/>
    </location>
</feature>
<name>A0ABD3QDP3_9STRA</name>
<feature type="region of interest" description="Disordered" evidence="25">
    <location>
        <begin position="1"/>
        <end position="22"/>
    </location>
</feature>
<dbReference type="PANTHER" id="PTHR23512">
    <property type="entry name" value="MAJOR FACILITATOR SUPERFAMILY DOMAIN-CONTAINING PROTEIN 1"/>
    <property type="match status" value="1"/>
</dbReference>
<evidence type="ECO:0000313" key="28">
    <source>
        <dbReference type="Proteomes" id="UP001516023"/>
    </source>
</evidence>
<dbReference type="EMBL" id="JABMIG020000049">
    <property type="protein sequence ID" value="KAL3798059.1"/>
    <property type="molecule type" value="Genomic_DNA"/>
</dbReference>
<evidence type="ECO:0000256" key="25">
    <source>
        <dbReference type="SAM" id="MobiDB-lite"/>
    </source>
</evidence>
<dbReference type="PANTHER" id="PTHR23512:SF3">
    <property type="entry name" value="MAJOR FACILITATOR SUPERFAMILY DOMAIN-CONTAINING PROTEIN 1"/>
    <property type="match status" value="1"/>
</dbReference>
<evidence type="ECO:0000256" key="6">
    <source>
        <dbReference type="ARBA" id="ARBA00023136"/>
    </source>
</evidence>
<comment type="catalytic activity">
    <reaction evidence="13">
        <text>L-alpha-aminoacyl-L-lysine(out) = L-alpha-aminoacyl-L-lysine(in)</text>
        <dbReference type="Rhea" id="RHEA:79383"/>
        <dbReference type="ChEBI" id="CHEBI:229966"/>
    </reaction>
</comment>
<dbReference type="InterPro" id="IPR052187">
    <property type="entry name" value="MFSD1"/>
</dbReference>
<keyword evidence="4 26" id="KW-0812">Transmembrane</keyword>
<comment type="similarity">
    <text evidence="2">Belongs to the major facilitator superfamily.</text>
</comment>
<dbReference type="AlphaFoldDB" id="A0ABD3QDP3"/>
<proteinExistence type="inferred from homology"/>
<comment type="catalytic activity">
    <reaction evidence="11">
        <text>L-alpha-aminoacyl-L-histidine(out) = L-alpha-aminoacyl-L-histidine(in)</text>
        <dbReference type="Rhea" id="RHEA:79375"/>
        <dbReference type="ChEBI" id="CHEBI:229967"/>
    </reaction>
</comment>
<feature type="transmembrane region" description="Helical" evidence="26">
    <location>
        <begin position="134"/>
        <end position="154"/>
    </location>
</feature>
<evidence type="ECO:0000256" key="12">
    <source>
        <dbReference type="ARBA" id="ARBA00044891"/>
    </source>
</evidence>
<keyword evidence="28" id="KW-1185">Reference proteome</keyword>
<comment type="catalytic activity">
    <reaction evidence="12">
        <text>L-lysyl-L-alpha-amino acid(out) = L-lysyl-L-alpha-amino acid(in)</text>
        <dbReference type="Rhea" id="RHEA:79387"/>
        <dbReference type="ChEBI" id="CHEBI:229965"/>
    </reaction>
</comment>
<evidence type="ECO:0000256" key="5">
    <source>
        <dbReference type="ARBA" id="ARBA00022989"/>
    </source>
</evidence>
<evidence type="ECO:0000256" key="7">
    <source>
        <dbReference type="ARBA" id="ARBA00023228"/>
    </source>
</evidence>
<feature type="transmembrane region" description="Helical" evidence="26">
    <location>
        <begin position="573"/>
        <end position="592"/>
    </location>
</feature>
<evidence type="ECO:0000256" key="11">
    <source>
        <dbReference type="ARBA" id="ARBA00044884"/>
    </source>
</evidence>